<proteinExistence type="predicted"/>
<dbReference type="Proteomes" id="UP000013827">
    <property type="component" value="Unassembled WGS sequence"/>
</dbReference>
<dbReference type="eggNOG" id="ENOG502S0UQ">
    <property type="taxonomic scope" value="Eukaryota"/>
</dbReference>
<reference evidence="2" key="2">
    <citation type="submission" date="2024-10" db="UniProtKB">
        <authorList>
            <consortium name="EnsemblProtists"/>
        </authorList>
    </citation>
    <scope>IDENTIFICATION</scope>
</reference>
<dbReference type="RefSeq" id="XP_005781816.1">
    <property type="nucleotide sequence ID" value="XM_005781759.1"/>
</dbReference>
<name>A0A0D3K0V2_EMIH1</name>
<dbReference type="EnsemblProtists" id="EOD29387">
    <property type="protein sequence ID" value="EOD29387"/>
    <property type="gene ID" value="EMIHUDRAFT_204041"/>
</dbReference>
<dbReference type="PaxDb" id="2903-EOD29387"/>
<accession>A0A0D3K0V2</accession>
<organism evidence="2 3">
    <name type="scientific">Emiliania huxleyi (strain CCMP1516)</name>
    <dbReference type="NCBI Taxonomy" id="280463"/>
    <lineage>
        <taxon>Eukaryota</taxon>
        <taxon>Haptista</taxon>
        <taxon>Haptophyta</taxon>
        <taxon>Prymnesiophyceae</taxon>
        <taxon>Isochrysidales</taxon>
        <taxon>Noelaerhabdaceae</taxon>
        <taxon>Emiliania</taxon>
    </lineage>
</organism>
<reference evidence="3" key="1">
    <citation type="journal article" date="2013" name="Nature">
        <title>Pan genome of the phytoplankton Emiliania underpins its global distribution.</title>
        <authorList>
            <person name="Read B.A."/>
            <person name="Kegel J."/>
            <person name="Klute M.J."/>
            <person name="Kuo A."/>
            <person name="Lefebvre S.C."/>
            <person name="Maumus F."/>
            <person name="Mayer C."/>
            <person name="Miller J."/>
            <person name="Monier A."/>
            <person name="Salamov A."/>
            <person name="Young J."/>
            <person name="Aguilar M."/>
            <person name="Claverie J.M."/>
            <person name="Frickenhaus S."/>
            <person name="Gonzalez K."/>
            <person name="Herman E.K."/>
            <person name="Lin Y.C."/>
            <person name="Napier J."/>
            <person name="Ogata H."/>
            <person name="Sarno A.F."/>
            <person name="Shmutz J."/>
            <person name="Schroeder D."/>
            <person name="de Vargas C."/>
            <person name="Verret F."/>
            <person name="von Dassow P."/>
            <person name="Valentin K."/>
            <person name="Van de Peer Y."/>
            <person name="Wheeler G."/>
            <person name="Dacks J.B."/>
            <person name="Delwiche C.F."/>
            <person name="Dyhrman S.T."/>
            <person name="Glockner G."/>
            <person name="John U."/>
            <person name="Richards T."/>
            <person name="Worden A.Z."/>
            <person name="Zhang X."/>
            <person name="Grigoriev I.V."/>
            <person name="Allen A.E."/>
            <person name="Bidle K."/>
            <person name="Borodovsky M."/>
            <person name="Bowler C."/>
            <person name="Brownlee C."/>
            <person name="Cock J.M."/>
            <person name="Elias M."/>
            <person name="Gladyshev V.N."/>
            <person name="Groth M."/>
            <person name="Guda C."/>
            <person name="Hadaegh A."/>
            <person name="Iglesias-Rodriguez M.D."/>
            <person name="Jenkins J."/>
            <person name="Jones B.M."/>
            <person name="Lawson T."/>
            <person name="Leese F."/>
            <person name="Lindquist E."/>
            <person name="Lobanov A."/>
            <person name="Lomsadze A."/>
            <person name="Malik S.B."/>
            <person name="Marsh M.E."/>
            <person name="Mackinder L."/>
            <person name="Mock T."/>
            <person name="Mueller-Roeber B."/>
            <person name="Pagarete A."/>
            <person name="Parker M."/>
            <person name="Probert I."/>
            <person name="Quesneville H."/>
            <person name="Raines C."/>
            <person name="Rensing S.A."/>
            <person name="Riano-Pachon D.M."/>
            <person name="Richier S."/>
            <person name="Rokitta S."/>
            <person name="Shiraiwa Y."/>
            <person name="Soanes D.M."/>
            <person name="van der Giezen M."/>
            <person name="Wahlund T.M."/>
            <person name="Williams B."/>
            <person name="Wilson W."/>
            <person name="Wolfe G."/>
            <person name="Wurch L.L."/>
        </authorList>
    </citation>
    <scope>NUCLEOTIDE SEQUENCE</scope>
</reference>
<feature type="compositionally biased region" description="Basic and acidic residues" evidence="1">
    <location>
        <begin position="234"/>
        <end position="244"/>
    </location>
</feature>
<dbReference type="InterPro" id="IPR032675">
    <property type="entry name" value="LRR_dom_sf"/>
</dbReference>
<dbReference type="GeneID" id="19046736"/>
<evidence type="ECO:0000256" key="1">
    <source>
        <dbReference type="SAM" id="MobiDB-lite"/>
    </source>
</evidence>
<dbReference type="HOGENOM" id="CLU_652904_0_0_1"/>
<dbReference type="Gene3D" id="3.80.10.10">
    <property type="entry name" value="Ribonuclease Inhibitor"/>
    <property type="match status" value="1"/>
</dbReference>
<protein>
    <submittedName>
        <fullName evidence="2">Uncharacterized protein</fullName>
    </submittedName>
</protein>
<dbReference type="SUPFAM" id="SSF52058">
    <property type="entry name" value="L domain-like"/>
    <property type="match status" value="1"/>
</dbReference>
<dbReference type="OMA" id="ICVESDA"/>
<evidence type="ECO:0000313" key="3">
    <source>
        <dbReference type="Proteomes" id="UP000013827"/>
    </source>
</evidence>
<feature type="region of interest" description="Disordered" evidence="1">
    <location>
        <begin position="229"/>
        <end position="280"/>
    </location>
</feature>
<evidence type="ECO:0000313" key="2">
    <source>
        <dbReference type="EnsemblProtists" id="EOD29387"/>
    </source>
</evidence>
<sequence>MTTFRSYHSGGSSATRAETVEVAVDQAVDALTLSCRELCALPLQLLASTRLQDTLLALDVSRNRLDALPPSGLGAFRALDVLNVSRNRLRVMPAELPPNLGTLLALSNSLRPVARSLPLASLAALPKLTLLDLQYNAKLGGEATAATIREALPGGIEASAAQRDATQLRAQLEPLSTPQLRGRLDRLFGVPTHPDDVDREHVLARLRERQTVRAEGYIVLPRPLHGASASEARYASEADPRASEADASEADAAPRVAGRRPALDGGGGDESLLPSGGAERAARESAKARLAAAKLRRHARIFDLAFEIIAGVDAEFAGEYTAIAVTKQFEGSPHIDTENVAPFYGLALGDFTGGEICVESDALEVTQVETRRRLGKIDGRFPHWVAPHTGERYSIIYYVSSGEVVPQGPAVIGGEEVAAVS</sequence>
<keyword evidence="3" id="KW-1185">Reference proteome</keyword>
<dbReference type="AlphaFoldDB" id="A0A0D3K0V2"/>
<dbReference type="KEGG" id="ehx:EMIHUDRAFT_204041"/>